<dbReference type="AlphaFoldDB" id="A0A133S506"/>
<proteinExistence type="inferred from homology"/>
<dbReference type="PRINTS" id="PR00111">
    <property type="entry name" value="ABHYDROLASE"/>
</dbReference>
<evidence type="ECO:0000313" key="6">
    <source>
        <dbReference type="Proteomes" id="UP000070226"/>
    </source>
</evidence>
<comment type="caution">
    <text evidence="5">The sequence shown here is derived from an EMBL/GenBank/DDBJ whole genome shotgun (WGS) entry which is preliminary data.</text>
</comment>
<dbReference type="InterPro" id="IPR022485">
    <property type="entry name" value="SHCHC_synthase_MenH"/>
</dbReference>
<dbReference type="RefSeq" id="WP_060807534.1">
    <property type="nucleotide sequence ID" value="NZ_CALLHQ010000004.1"/>
</dbReference>
<dbReference type="Pfam" id="PF00561">
    <property type="entry name" value="Abhydrolase_1"/>
    <property type="match status" value="1"/>
</dbReference>
<dbReference type="PANTHER" id="PTHR42916">
    <property type="entry name" value="2-SUCCINYL-5-ENOLPYRUVYL-6-HYDROXY-3-CYCLOHEXENE-1-CARBOXYLATE SYNTHASE"/>
    <property type="match status" value="1"/>
</dbReference>
<evidence type="ECO:0000256" key="2">
    <source>
        <dbReference type="ARBA" id="ARBA00023239"/>
    </source>
</evidence>
<dbReference type="Gene3D" id="3.40.50.1820">
    <property type="entry name" value="alpha/beta hydrolase"/>
    <property type="match status" value="1"/>
</dbReference>
<evidence type="ECO:0000256" key="3">
    <source>
        <dbReference type="HAMAP-Rule" id="MF_01660"/>
    </source>
</evidence>
<dbReference type="EMBL" id="LRQT01000024">
    <property type="protein sequence ID" value="KXA64516.1"/>
    <property type="molecule type" value="Genomic_DNA"/>
</dbReference>
<evidence type="ECO:0000313" key="5">
    <source>
        <dbReference type="EMBL" id="KXA64516.1"/>
    </source>
</evidence>
<organism evidence="5">
    <name type="scientific">Veillonella atypica</name>
    <dbReference type="NCBI Taxonomy" id="39777"/>
    <lineage>
        <taxon>Bacteria</taxon>
        <taxon>Bacillati</taxon>
        <taxon>Bacillota</taxon>
        <taxon>Negativicutes</taxon>
        <taxon>Veillonellales</taxon>
        <taxon>Veillonellaceae</taxon>
        <taxon>Veillonella</taxon>
    </lineage>
</organism>
<dbReference type="UniPathway" id="UPA00079"/>
<dbReference type="PANTHER" id="PTHR42916:SF1">
    <property type="entry name" value="PROTEIN PHYLLO, CHLOROPLASTIC"/>
    <property type="match status" value="1"/>
</dbReference>
<dbReference type="HAMAP" id="MF_01660">
    <property type="entry name" value="MenH"/>
    <property type="match status" value="1"/>
</dbReference>
<comment type="function">
    <text evidence="3">Catalyzes a proton abstraction reaction that results in 2,5-elimination of pyruvate from 2-succinyl-5-enolpyruvyl-6-hydroxy-3-cyclohexene-1-carboxylate (SEPHCHC) and the formation of 2-succinyl-6-hydroxy-2,4-cyclohexadiene-1-carboxylate (SHCHC).</text>
</comment>
<keyword evidence="2 3" id="KW-0456">Lyase</keyword>
<protein>
    <recommendedName>
        <fullName evidence="3">Putative 2-succinyl-6-hydroxy-2,4-cyclohexadiene-1-carboxylate synthase</fullName>
        <shortName evidence="3">SHCHC synthase</shortName>
        <ecNumber evidence="3">4.2.99.20</ecNumber>
    </recommendedName>
</protein>
<dbReference type="EC" id="4.2.99.20" evidence="3"/>
<dbReference type="UniPathway" id="UPA01057">
    <property type="reaction ID" value="UER00900"/>
</dbReference>
<dbReference type="GO" id="GO:0009234">
    <property type="term" value="P:menaquinone biosynthetic process"/>
    <property type="evidence" value="ECO:0007669"/>
    <property type="project" value="UniProtKB-UniRule"/>
</dbReference>
<dbReference type="NCBIfam" id="TIGR03695">
    <property type="entry name" value="menH_SHCHC"/>
    <property type="match status" value="1"/>
</dbReference>
<dbReference type="PATRIC" id="fig|39777.7.peg.971"/>
<evidence type="ECO:0000256" key="1">
    <source>
        <dbReference type="ARBA" id="ARBA00022428"/>
    </source>
</evidence>
<dbReference type="SUPFAM" id="SSF53474">
    <property type="entry name" value="alpha/beta-Hydrolases"/>
    <property type="match status" value="1"/>
</dbReference>
<dbReference type="GO" id="GO:0070205">
    <property type="term" value="F:2-succinyl-6-hydroxy-2,4-cyclohexadiene-1-carboxylate synthase activity"/>
    <property type="evidence" value="ECO:0007669"/>
    <property type="project" value="UniProtKB-UniRule"/>
</dbReference>
<dbReference type="InterPro" id="IPR029058">
    <property type="entry name" value="AB_hydrolase_fold"/>
</dbReference>
<comment type="subunit">
    <text evidence="3">Monomer.</text>
</comment>
<comment type="pathway">
    <text evidence="3">Quinol/quinone metabolism; 1,4-dihydroxy-2-naphthoate biosynthesis; 1,4-dihydroxy-2-naphthoate from chorismate: step 3/7.</text>
</comment>
<accession>A0A133S506</accession>
<gene>
    <name evidence="3" type="primary">menH</name>
    <name evidence="5" type="ORF">HMPREF3233_01001</name>
</gene>
<reference evidence="5 6" key="1">
    <citation type="submission" date="2016-01" db="EMBL/GenBank/DDBJ databases">
        <authorList>
            <person name="Oliw E.H."/>
        </authorList>
    </citation>
    <scope>NUCLEOTIDE SEQUENCE [LARGE SCALE GENOMIC DNA]</scope>
    <source>
        <strain evidence="5 6">CMW7756B</strain>
    </source>
</reference>
<sequence length="286" mass="31449">MSQYACSIIDNSLFNPALRMYVDLGEYRYGVTLAGAGKPLVCLHGFSESGYTWDGIVVPGYQLIRIDTIGHGDSDIPEDEIAFSIPTMLNDLHTVISAVAGESYSLMGYSMGARLALLYALEYSSEIENLILESGSVGIESEVERQARKAADEQLALAIEDNDGEWFATKWANISIFESQHQLSPVVQDKLFQRRSHNSPYALAATLRGSGQGVMPYVGHRLQELSMPSLYISGALDTKYTTIGEELFSNVPNCEHVIVNGAGHNVHLEKPGPFMTALADFLYKER</sequence>
<dbReference type="InterPro" id="IPR000073">
    <property type="entry name" value="AB_hydrolase_1"/>
</dbReference>
<comment type="catalytic activity">
    <reaction evidence="3">
        <text>5-enolpyruvoyl-6-hydroxy-2-succinyl-cyclohex-3-ene-1-carboxylate = (1R,6R)-6-hydroxy-2-succinyl-cyclohexa-2,4-diene-1-carboxylate + pyruvate</text>
        <dbReference type="Rhea" id="RHEA:25597"/>
        <dbReference type="ChEBI" id="CHEBI:15361"/>
        <dbReference type="ChEBI" id="CHEBI:58689"/>
        <dbReference type="ChEBI" id="CHEBI:58818"/>
        <dbReference type="EC" id="4.2.99.20"/>
    </reaction>
</comment>
<comment type="pathway">
    <text evidence="3">Quinol/quinone metabolism; menaquinone biosynthesis.</text>
</comment>
<dbReference type="PRINTS" id="PR00412">
    <property type="entry name" value="EPOXHYDRLASE"/>
</dbReference>
<dbReference type="Proteomes" id="UP000070226">
    <property type="component" value="Unassembled WGS sequence"/>
</dbReference>
<dbReference type="InterPro" id="IPR000639">
    <property type="entry name" value="Epox_hydrolase-like"/>
</dbReference>
<dbReference type="STRING" id="39777.B7L28_01995"/>
<keyword evidence="1 3" id="KW-0474">Menaquinone biosynthesis</keyword>
<feature type="domain" description="AB hydrolase-1" evidence="4">
    <location>
        <begin position="38"/>
        <end position="271"/>
    </location>
</feature>
<name>A0A133S506_9FIRM</name>
<evidence type="ECO:0000259" key="4">
    <source>
        <dbReference type="Pfam" id="PF00561"/>
    </source>
</evidence>
<comment type="similarity">
    <text evidence="3">Belongs to the AB hydrolase superfamily. MenH family.</text>
</comment>